<dbReference type="AlphaFoldDB" id="A0A7E4VSS5"/>
<protein>
    <submittedName>
        <fullName evidence="2">Neur_chan_LBD domain-containing protein</fullName>
    </submittedName>
</protein>
<accession>A0A7E4VSS5</accession>
<reference evidence="1" key="1">
    <citation type="journal article" date="2013" name="Genetics">
        <title>The draft genome and transcriptome of Panagrellus redivivus are shaped by the harsh demands of a free-living lifestyle.</title>
        <authorList>
            <person name="Srinivasan J."/>
            <person name="Dillman A.R."/>
            <person name="Macchietto M.G."/>
            <person name="Heikkinen L."/>
            <person name="Lakso M."/>
            <person name="Fracchia K.M."/>
            <person name="Antoshechkin I."/>
            <person name="Mortazavi A."/>
            <person name="Wong G."/>
            <person name="Sternberg P.W."/>
        </authorList>
    </citation>
    <scope>NUCLEOTIDE SEQUENCE [LARGE SCALE GENOMIC DNA]</scope>
    <source>
        <strain evidence="1">MT8872</strain>
    </source>
</reference>
<evidence type="ECO:0000313" key="1">
    <source>
        <dbReference type="Proteomes" id="UP000492821"/>
    </source>
</evidence>
<dbReference type="WBParaSite" id="Pan_g2987.t1">
    <property type="protein sequence ID" value="Pan_g2987.t1"/>
    <property type="gene ID" value="Pan_g2987"/>
</dbReference>
<organism evidence="1 2">
    <name type="scientific">Panagrellus redivivus</name>
    <name type="common">Microworm</name>
    <dbReference type="NCBI Taxonomy" id="6233"/>
    <lineage>
        <taxon>Eukaryota</taxon>
        <taxon>Metazoa</taxon>
        <taxon>Ecdysozoa</taxon>
        <taxon>Nematoda</taxon>
        <taxon>Chromadorea</taxon>
        <taxon>Rhabditida</taxon>
        <taxon>Tylenchina</taxon>
        <taxon>Panagrolaimomorpha</taxon>
        <taxon>Panagrolaimoidea</taxon>
        <taxon>Panagrolaimidae</taxon>
        <taxon>Panagrellus</taxon>
    </lineage>
</organism>
<keyword evidence="1" id="KW-1185">Reference proteome</keyword>
<sequence length="72" mass="8198">MDASTRVDKLLLLSWTPMARGTLSYDTHLMHKQLQFVSVRNQDGFIAAVETLAFRTVCHLLIQSVLLFMVAF</sequence>
<reference evidence="2" key="2">
    <citation type="submission" date="2020-10" db="UniProtKB">
        <authorList>
            <consortium name="WormBaseParasite"/>
        </authorList>
    </citation>
    <scope>IDENTIFICATION</scope>
</reference>
<proteinExistence type="predicted"/>
<evidence type="ECO:0000313" key="2">
    <source>
        <dbReference type="WBParaSite" id="Pan_g2987.t1"/>
    </source>
</evidence>
<dbReference type="Proteomes" id="UP000492821">
    <property type="component" value="Unassembled WGS sequence"/>
</dbReference>
<name>A0A7E4VSS5_PANRE</name>